<evidence type="ECO:0000313" key="3">
    <source>
        <dbReference type="Proteomes" id="UP000789326"/>
    </source>
</evidence>
<dbReference type="Gene3D" id="1.10.287.1080">
    <property type="entry name" value="MazG-like"/>
    <property type="match status" value="1"/>
</dbReference>
<dbReference type="Pfam" id="PF03819">
    <property type="entry name" value="MazG"/>
    <property type="match status" value="1"/>
</dbReference>
<dbReference type="RefSeq" id="WP_230301443.1">
    <property type="nucleotide sequence ID" value="NZ_CAKKMG010000014.1"/>
</dbReference>
<evidence type="ECO:0000259" key="1">
    <source>
        <dbReference type="Pfam" id="PF03819"/>
    </source>
</evidence>
<comment type="caution">
    <text evidence="2">The sequence shown here is derived from an EMBL/GenBank/DDBJ whole genome shotgun (WGS) entry which is preliminary data.</text>
</comment>
<dbReference type="Proteomes" id="UP000789326">
    <property type="component" value="Unassembled WGS sequence"/>
</dbReference>
<organism evidence="2 3">
    <name type="scientific">Peribacillus simplex</name>
    <dbReference type="NCBI Taxonomy" id="1478"/>
    <lineage>
        <taxon>Bacteria</taxon>
        <taxon>Bacillati</taxon>
        <taxon>Bacillota</taxon>
        <taxon>Bacilli</taxon>
        <taxon>Bacillales</taxon>
        <taxon>Bacillaceae</taxon>
        <taxon>Peribacillus</taxon>
    </lineage>
</organism>
<sequence>MNFNEYQQLSKRTMPGTYDGKALANYALGLTGEAGECGDIIKKEVFHGHRRDAQAIKKELGDVLHYLTGLATMYGYTLEEVANANIEKLMKRYPGGFSKEASIQRIDVNE</sequence>
<dbReference type="CDD" id="cd11541">
    <property type="entry name" value="NTP-PPase_u4"/>
    <property type="match status" value="1"/>
</dbReference>
<gene>
    <name evidence="2" type="ORF">SRABI133_01566</name>
</gene>
<name>A0A9W4KY58_9BACI</name>
<proteinExistence type="predicted"/>
<dbReference type="InterPro" id="IPR011379">
    <property type="entry name" value="MazG-related_GP37"/>
</dbReference>
<dbReference type="EMBL" id="CAKKMG010000014">
    <property type="protein sequence ID" value="CAH0186826.1"/>
    <property type="molecule type" value="Genomic_DNA"/>
</dbReference>
<protein>
    <recommendedName>
        <fullName evidence="1">NTP pyrophosphohydrolase MazG-like domain-containing protein</fullName>
    </recommendedName>
</protein>
<feature type="domain" description="NTP pyrophosphohydrolase MazG-like" evidence="1">
    <location>
        <begin position="25"/>
        <end position="97"/>
    </location>
</feature>
<dbReference type="SUPFAM" id="SSF101386">
    <property type="entry name" value="all-alpha NTP pyrophosphatases"/>
    <property type="match status" value="1"/>
</dbReference>
<accession>A0A9W4KY58</accession>
<dbReference type="PIRSF" id="PIRSF006639">
    <property type="entry name" value="UCP006639_pph"/>
    <property type="match status" value="1"/>
</dbReference>
<evidence type="ECO:0000313" key="2">
    <source>
        <dbReference type="EMBL" id="CAH0186826.1"/>
    </source>
</evidence>
<reference evidence="2" key="1">
    <citation type="submission" date="2021-11" db="EMBL/GenBank/DDBJ databases">
        <authorList>
            <person name="Bulgarelli D."/>
        </authorList>
    </citation>
    <scope>NUCLEOTIDE SEQUENCE</scope>
    <source>
        <strain evidence="2">Bi133</strain>
    </source>
</reference>
<dbReference type="InterPro" id="IPR004518">
    <property type="entry name" value="MazG-like_dom"/>
</dbReference>
<dbReference type="AlphaFoldDB" id="A0A9W4KY58"/>